<protein>
    <submittedName>
        <fullName evidence="8">TolC family protein</fullName>
    </submittedName>
</protein>
<evidence type="ECO:0000256" key="2">
    <source>
        <dbReference type="ARBA" id="ARBA00007613"/>
    </source>
</evidence>
<keyword evidence="6" id="KW-0472">Membrane</keyword>
<keyword evidence="3" id="KW-0813">Transport</keyword>
<evidence type="ECO:0000256" key="4">
    <source>
        <dbReference type="ARBA" id="ARBA00022452"/>
    </source>
</evidence>
<dbReference type="AlphaFoldDB" id="A0A5P8P3R8"/>
<dbReference type="InterPro" id="IPR003423">
    <property type="entry name" value="OMP_efflux"/>
</dbReference>
<organism evidence="8 9">
    <name type="scientific">Sulfurimonas lithotrophica</name>
    <dbReference type="NCBI Taxonomy" id="2590022"/>
    <lineage>
        <taxon>Bacteria</taxon>
        <taxon>Pseudomonadati</taxon>
        <taxon>Campylobacterota</taxon>
        <taxon>Epsilonproteobacteria</taxon>
        <taxon>Campylobacterales</taxon>
        <taxon>Sulfurimonadaceae</taxon>
        <taxon>Sulfurimonas</taxon>
    </lineage>
</organism>
<sequence>MRIFILVFLFFYTLNALTLDEIITSALEKNPSLEVINERINANSYLIDSSDSLSNPELSVTTNTLDSSEPMSQTIISIKQKIPYLAKLTNKKELSKAQEGVLFSSLEKAKSTLVYEIKKTAYKIWELNAIYKTLQSNEKLILKSIELFEAYTSVNNNQHIDMMEAELSLIELKVQKSELKSQIDSMFTVLSYLCASDIDTLDVSLNISQVPTRESLQNLLVNNPDLNLKTKEIQKQNANVKLSDANIYPDFVLNGGYSIRSEFDNYFNIGVGITLPIYGVESSKHEQQQKLLLSQKAQKKDLQIDIQNRFNSYYIQMQNAYDNYKIINDEALAHIKHMLDISYASTSTGTNLLKQIKILQKKLKLEQKRIDAISLYNINYAKILQLSGATK</sequence>
<evidence type="ECO:0000313" key="8">
    <source>
        <dbReference type="EMBL" id="QFR50325.1"/>
    </source>
</evidence>
<dbReference type="InterPro" id="IPR051906">
    <property type="entry name" value="TolC-like"/>
</dbReference>
<reference evidence="8 9" key="1">
    <citation type="submission" date="2019-09" db="EMBL/GenBank/DDBJ databases">
        <title>Sulfurimonas gotlandica sp. nov., a chemoautotrophic and psychrotolerant epsilonproteobacterium isolated from a pelagic redoxcline, and an emended description of the genus Sulfurimonas.</title>
        <authorList>
            <person name="Wang S."/>
            <person name="Jiang L."/>
            <person name="Shao S."/>
        </authorList>
    </citation>
    <scope>NUCLEOTIDE SEQUENCE [LARGE SCALE GENOMIC DNA]</scope>
    <source>
        <strain evidence="8 9">GYSZ_1</strain>
    </source>
</reference>
<evidence type="ECO:0000256" key="5">
    <source>
        <dbReference type="ARBA" id="ARBA00022692"/>
    </source>
</evidence>
<keyword evidence="5" id="KW-0812">Transmembrane</keyword>
<name>A0A5P8P3R8_9BACT</name>
<evidence type="ECO:0000256" key="7">
    <source>
        <dbReference type="ARBA" id="ARBA00023237"/>
    </source>
</evidence>
<dbReference type="PANTHER" id="PTHR30026">
    <property type="entry name" value="OUTER MEMBRANE PROTEIN TOLC"/>
    <property type="match status" value="1"/>
</dbReference>
<keyword evidence="4" id="KW-1134">Transmembrane beta strand</keyword>
<dbReference type="GO" id="GO:0015562">
    <property type="term" value="F:efflux transmembrane transporter activity"/>
    <property type="evidence" value="ECO:0007669"/>
    <property type="project" value="InterPro"/>
</dbReference>
<dbReference type="OrthoDB" id="5332769at2"/>
<keyword evidence="9" id="KW-1185">Reference proteome</keyword>
<dbReference type="GO" id="GO:0009279">
    <property type="term" value="C:cell outer membrane"/>
    <property type="evidence" value="ECO:0007669"/>
    <property type="project" value="UniProtKB-SubCell"/>
</dbReference>
<comment type="similarity">
    <text evidence="2">Belongs to the outer membrane factor (OMF) (TC 1.B.17) family.</text>
</comment>
<proteinExistence type="inferred from homology"/>
<dbReference type="KEGG" id="sulg:FJR48_11550"/>
<dbReference type="Proteomes" id="UP000326944">
    <property type="component" value="Chromosome"/>
</dbReference>
<evidence type="ECO:0000256" key="3">
    <source>
        <dbReference type="ARBA" id="ARBA00022448"/>
    </source>
</evidence>
<dbReference type="EMBL" id="CP043617">
    <property type="protein sequence ID" value="QFR50325.1"/>
    <property type="molecule type" value="Genomic_DNA"/>
</dbReference>
<dbReference type="Pfam" id="PF02321">
    <property type="entry name" value="OEP"/>
    <property type="match status" value="1"/>
</dbReference>
<evidence type="ECO:0000256" key="1">
    <source>
        <dbReference type="ARBA" id="ARBA00004442"/>
    </source>
</evidence>
<dbReference type="PANTHER" id="PTHR30026:SF20">
    <property type="entry name" value="OUTER MEMBRANE PROTEIN TOLC"/>
    <property type="match status" value="1"/>
</dbReference>
<dbReference type="RefSeq" id="WP_152308273.1">
    <property type="nucleotide sequence ID" value="NZ_CP043617.1"/>
</dbReference>
<dbReference type="SUPFAM" id="SSF56954">
    <property type="entry name" value="Outer membrane efflux proteins (OEP)"/>
    <property type="match status" value="1"/>
</dbReference>
<keyword evidence="7" id="KW-0998">Cell outer membrane</keyword>
<dbReference type="GO" id="GO:0015288">
    <property type="term" value="F:porin activity"/>
    <property type="evidence" value="ECO:0007669"/>
    <property type="project" value="TreeGrafter"/>
</dbReference>
<evidence type="ECO:0000256" key="6">
    <source>
        <dbReference type="ARBA" id="ARBA00023136"/>
    </source>
</evidence>
<accession>A0A5P8P3R8</accession>
<dbReference type="GO" id="GO:1990281">
    <property type="term" value="C:efflux pump complex"/>
    <property type="evidence" value="ECO:0007669"/>
    <property type="project" value="TreeGrafter"/>
</dbReference>
<dbReference type="Gene3D" id="1.20.1600.10">
    <property type="entry name" value="Outer membrane efflux proteins (OEP)"/>
    <property type="match status" value="1"/>
</dbReference>
<comment type="subcellular location">
    <subcellularLocation>
        <location evidence="1">Cell outer membrane</location>
    </subcellularLocation>
</comment>
<evidence type="ECO:0000313" key="9">
    <source>
        <dbReference type="Proteomes" id="UP000326944"/>
    </source>
</evidence>
<gene>
    <name evidence="8" type="ORF">FJR48_11550</name>
</gene>